<name>A0A6A7NB60_9BURK</name>
<dbReference type="PANTHER" id="PTHR45339">
    <property type="entry name" value="HYBRID SIGNAL TRANSDUCTION HISTIDINE KINASE J"/>
    <property type="match status" value="1"/>
</dbReference>
<reference evidence="15 16" key="1">
    <citation type="submission" date="2019-10" db="EMBL/GenBank/DDBJ databases">
        <title>Two novel species isolated from a subtropical stream in China.</title>
        <authorList>
            <person name="Lu H."/>
        </authorList>
    </citation>
    <scope>NUCLEOTIDE SEQUENCE [LARGE SCALE GENOMIC DNA]</scope>
    <source>
        <strain evidence="15 16">FT29W</strain>
    </source>
</reference>
<keyword evidence="11" id="KW-0812">Transmembrane</keyword>
<dbReference type="Pfam" id="PF00512">
    <property type="entry name" value="HisKA"/>
    <property type="match status" value="1"/>
</dbReference>
<dbReference type="Gene3D" id="3.30.565.10">
    <property type="entry name" value="Histidine kinase-like ATPase, C-terminal domain"/>
    <property type="match status" value="1"/>
</dbReference>
<evidence type="ECO:0000256" key="1">
    <source>
        <dbReference type="ARBA" id="ARBA00000085"/>
    </source>
</evidence>
<dbReference type="EMBL" id="WHUG01000020">
    <property type="protein sequence ID" value="MQA42389.1"/>
    <property type="molecule type" value="Genomic_DNA"/>
</dbReference>
<dbReference type="PROSITE" id="PS50885">
    <property type="entry name" value="HAMP"/>
    <property type="match status" value="1"/>
</dbReference>
<dbReference type="InterPro" id="IPR011006">
    <property type="entry name" value="CheY-like_superfamily"/>
</dbReference>
<evidence type="ECO:0000259" key="13">
    <source>
        <dbReference type="PROSITE" id="PS50110"/>
    </source>
</evidence>
<comment type="subcellular location">
    <subcellularLocation>
        <location evidence="2">Membrane</location>
    </subcellularLocation>
</comment>
<dbReference type="SMART" id="SM00304">
    <property type="entry name" value="HAMP"/>
    <property type="match status" value="1"/>
</dbReference>
<dbReference type="Gene3D" id="1.10.287.130">
    <property type="match status" value="1"/>
</dbReference>
<evidence type="ECO:0000313" key="15">
    <source>
        <dbReference type="EMBL" id="MQA42389.1"/>
    </source>
</evidence>
<evidence type="ECO:0000256" key="7">
    <source>
        <dbReference type="ARBA" id="ARBA00022777"/>
    </source>
</evidence>
<dbReference type="SUPFAM" id="SSF55874">
    <property type="entry name" value="ATPase domain of HSP90 chaperone/DNA topoisomerase II/histidine kinase"/>
    <property type="match status" value="1"/>
</dbReference>
<dbReference type="SUPFAM" id="SSF47384">
    <property type="entry name" value="Homodimeric domain of signal transducing histidine kinase"/>
    <property type="match status" value="1"/>
</dbReference>
<dbReference type="GO" id="GO:0005524">
    <property type="term" value="F:ATP binding"/>
    <property type="evidence" value="ECO:0007669"/>
    <property type="project" value="UniProtKB-KW"/>
</dbReference>
<dbReference type="SUPFAM" id="SSF52172">
    <property type="entry name" value="CheY-like"/>
    <property type="match status" value="2"/>
</dbReference>
<dbReference type="InterPro" id="IPR001789">
    <property type="entry name" value="Sig_transdc_resp-reg_receiver"/>
</dbReference>
<dbReference type="InterPro" id="IPR003660">
    <property type="entry name" value="HAMP_dom"/>
</dbReference>
<dbReference type="EC" id="2.7.13.3" evidence="3"/>
<sequence length="771" mass="82929">MRVALSFRAKTILGIALIEALLLGVLVFSVLHFLRESNEQQVLRHARVTAETFAAMSRDAVIGHDLESLQSFARQLSGTEGTLYAQVLDAEQRVLAEAGQQAALDRPFVPHATLDEASDGMFAVASPVTVGGVNYGSVRIGLDVASLEQTLAEARRWSLSLAALEMALVALFSLLLGRYLIRQIAQFTHGAQMIAAGQLGGQLEVVGDDEIAQATRAFNHMSQVIMQGRETLEARVRERTEELLRERDAVLVERNRAETATRVKSQFLATMSHEIRTPMNGILGMQHLLRLTALSAQQRDYVDKTYAAAHSLLGILNDILDFSKVETGKLVLEQVPFNLEQMLRNLALILGTSVQGKPVEVLFDLDPALPLDVVGDELRLNQVLVNLAGNAIKFTERGSVVVGVKLQYADALQVRLHFSVRDTGIGIAPEQQSSIFDSFTQAESSTTRRFGGTGLGLAISQRLVRLMGGELRVESTPGVGSTFAFAITYGRSAQGPARAALPVRVLLVSAGEQSRQLLQAMIEGLGGQADCVADMAAAAQQLARPGAAYELVLLDGVDDWDAMLRLRADTGAAFVALANVERSHALHQRMREQAGVLDLVLMKPLTPAMVYEALRGMAPVQGGGRTALSAAASAPEAAAPPVQRLAGLRLLLVEDNPLNQQVASALLELEGAHVDVAGNGREGVDRVADGPPYDAVLMDMQMPVMDGNEATRLLRAQGHTSLPILALTANVLEAERDECRAAGVDDFISKPIEFEDMVAMVAKYCAAAKNP</sequence>
<evidence type="ECO:0000256" key="3">
    <source>
        <dbReference type="ARBA" id="ARBA00012438"/>
    </source>
</evidence>
<dbReference type="Gene3D" id="6.10.340.10">
    <property type="match status" value="1"/>
</dbReference>
<keyword evidence="9" id="KW-0902">Two-component regulatory system</keyword>
<feature type="modified residue" description="4-aspartylphosphate" evidence="10">
    <location>
        <position position="699"/>
    </location>
</feature>
<dbReference type="PROSITE" id="PS50110">
    <property type="entry name" value="RESPONSE_REGULATORY"/>
    <property type="match status" value="1"/>
</dbReference>
<gene>
    <name evidence="15" type="ORF">GEV02_30075</name>
</gene>
<feature type="domain" description="Histidine kinase" evidence="12">
    <location>
        <begin position="270"/>
        <end position="491"/>
    </location>
</feature>
<dbReference type="SMART" id="SM00388">
    <property type="entry name" value="HisKA"/>
    <property type="match status" value="1"/>
</dbReference>
<keyword evidence="4 10" id="KW-0597">Phosphoprotein</keyword>
<evidence type="ECO:0000256" key="2">
    <source>
        <dbReference type="ARBA" id="ARBA00004370"/>
    </source>
</evidence>
<keyword evidence="16" id="KW-1185">Reference proteome</keyword>
<comment type="caution">
    <text evidence="15">The sequence shown here is derived from an EMBL/GenBank/DDBJ whole genome shotgun (WGS) entry which is preliminary data.</text>
</comment>
<dbReference type="InterPro" id="IPR003594">
    <property type="entry name" value="HATPase_dom"/>
</dbReference>
<dbReference type="PRINTS" id="PR00344">
    <property type="entry name" value="BCTRLSENSOR"/>
</dbReference>
<evidence type="ECO:0000256" key="4">
    <source>
        <dbReference type="ARBA" id="ARBA00022553"/>
    </source>
</evidence>
<evidence type="ECO:0000256" key="6">
    <source>
        <dbReference type="ARBA" id="ARBA00022741"/>
    </source>
</evidence>
<dbReference type="FunFam" id="3.30.565.10:FF:000078">
    <property type="entry name" value="Two-component sensor histidine kinase"/>
    <property type="match status" value="1"/>
</dbReference>
<feature type="transmembrane region" description="Helical" evidence="11">
    <location>
        <begin position="12"/>
        <end position="34"/>
    </location>
</feature>
<dbReference type="GO" id="GO:0016020">
    <property type="term" value="C:membrane"/>
    <property type="evidence" value="ECO:0007669"/>
    <property type="project" value="UniProtKB-SubCell"/>
</dbReference>
<protein>
    <recommendedName>
        <fullName evidence="3">histidine kinase</fullName>
        <ecNumber evidence="3">2.7.13.3</ecNumber>
    </recommendedName>
</protein>
<dbReference type="InterPro" id="IPR003661">
    <property type="entry name" value="HisK_dim/P_dom"/>
</dbReference>
<feature type="domain" description="HAMP" evidence="14">
    <location>
        <begin position="178"/>
        <end position="230"/>
    </location>
</feature>
<comment type="catalytic activity">
    <reaction evidence="1">
        <text>ATP + protein L-histidine = ADP + protein N-phospho-L-histidine.</text>
        <dbReference type="EC" id="2.7.13.3"/>
    </reaction>
</comment>
<keyword evidence="11" id="KW-0472">Membrane</keyword>
<dbReference type="InterPro" id="IPR005467">
    <property type="entry name" value="His_kinase_dom"/>
</dbReference>
<keyword evidence="6" id="KW-0547">Nucleotide-binding</keyword>
<evidence type="ECO:0000313" key="16">
    <source>
        <dbReference type="Proteomes" id="UP000440498"/>
    </source>
</evidence>
<keyword evidence="8" id="KW-0067">ATP-binding</keyword>
<dbReference type="InterPro" id="IPR036890">
    <property type="entry name" value="HATPase_C_sf"/>
</dbReference>
<dbReference type="PANTHER" id="PTHR45339:SF5">
    <property type="entry name" value="HISTIDINE KINASE"/>
    <property type="match status" value="1"/>
</dbReference>
<dbReference type="AlphaFoldDB" id="A0A6A7NB60"/>
<evidence type="ECO:0000259" key="12">
    <source>
        <dbReference type="PROSITE" id="PS50109"/>
    </source>
</evidence>
<accession>A0A6A7NB60</accession>
<dbReference type="SMART" id="SM00448">
    <property type="entry name" value="REC"/>
    <property type="match status" value="1"/>
</dbReference>
<evidence type="ECO:0000256" key="8">
    <source>
        <dbReference type="ARBA" id="ARBA00022840"/>
    </source>
</evidence>
<evidence type="ECO:0000256" key="10">
    <source>
        <dbReference type="PROSITE-ProRule" id="PRU00169"/>
    </source>
</evidence>
<dbReference type="Pfam" id="PF00672">
    <property type="entry name" value="HAMP"/>
    <property type="match status" value="1"/>
</dbReference>
<dbReference type="Gene3D" id="3.40.50.2300">
    <property type="match status" value="2"/>
</dbReference>
<dbReference type="SMART" id="SM00387">
    <property type="entry name" value="HATPase_c"/>
    <property type="match status" value="1"/>
</dbReference>
<dbReference type="Proteomes" id="UP000440498">
    <property type="component" value="Unassembled WGS sequence"/>
</dbReference>
<dbReference type="RefSeq" id="WP_152841486.1">
    <property type="nucleotide sequence ID" value="NZ_WHUG01000020.1"/>
</dbReference>
<evidence type="ECO:0000256" key="5">
    <source>
        <dbReference type="ARBA" id="ARBA00022679"/>
    </source>
</evidence>
<dbReference type="GO" id="GO:0000155">
    <property type="term" value="F:phosphorelay sensor kinase activity"/>
    <property type="evidence" value="ECO:0007669"/>
    <property type="project" value="InterPro"/>
</dbReference>
<dbReference type="CDD" id="cd16922">
    <property type="entry name" value="HATPase_EvgS-ArcB-TorS-like"/>
    <property type="match status" value="1"/>
</dbReference>
<proteinExistence type="predicted"/>
<dbReference type="InterPro" id="IPR036097">
    <property type="entry name" value="HisK_dim/P_sf"/>
</dbReference>
<dbReference type="Pfam" id="PF02518">
    <property type="entry name" value="HATPase_c"/>
    <property type="match status" value="1"/>
</dbReference>
<dbReference type="Pfam" id="PF00072">
    <property type="entry name" value="Response_reg"/>
    <property type="match status" value="1"/>
</dbReference>
<dbReference type="InterPro" id="IPR004358">
    <property type="entry name" value="Sig_transdc_His_kin-like_C"/>
</dbReference>
<evidence type="ECO:0000256" key="9">
    <source>
        <dbReference type="ARBA" id="ARBA00023012"/>
    </source>
</evidence>
<keyword evidence="5" id="KW-0808">Transferase</keyword>
<feature type="domain" description="Response regulatory" evidence="13">
    <location>
        <begin position="649"/>
        <end position="765"/>
    </location>
</feature>
<keyword evidence="7" id="KW-0418">Kinase</keyword>
<dbReference type="PROSITE" id="PS50109">
    <property type="entry name" value="HIS_KIN"/>
    <property type="match status" value="1"/>
</dbReference>
<organism evidence="15 16">
    <name type="scientific">Rugamonas aquatica</name>
    <dbReference type="NCBI Taxonomy" id="2743357"/>
    <lineage>
        <taxon>Bacteria</taxon>
        <taxon>Pseudomonadati</taxon>
        <taxon>Pseudomonadota</taxon>
        <taxon>Betaproteobacteria</taxon>
        <taxon>Burkholderiales</taxon>
        <taxon>Oxalobacteraceae</taxon>
        <taxon>Telluria group</taxon>
        <taxon>Rugamonas</taxon>
    </lineage>
</organism>
<keyword evidence="11" id="KW-1133">Transmembrane helix</keyword>
<dbReference type="CDD" id="cd06225">
    <property type="entry name" value="HAMP"/>
    <property type="match status" value="1"/>
</dbReference>
<evidence type="ECO:0000256" key="11">
    <source>
        <dbReference type="SAM" id="Phobius"/>
    </source>
</evidence>
<dbReference type="CDD" id="cd00082">
    <property type="entry name" value="HisKA"/>
    <property type="match status" value="1"/>
</dbReference>
<dbReference type="FunFam" id="1.10.287.130:FF:000002">
    <property type="entry name" value="Two-component osmosensing histidine kinase"/>
    <property type="match status" value="1"/>
</dbReference>
<evidence type="ECO:0000259" key="14">
    <source>
        <dbReference type="PROSITE" id="PS50885"/>
    </source>
</evidence>
<dbReference type="CDD" id="cd17546">
    <property type="entry name" value="REC_hyHK_CKI1_RcsC-like"/>
    <property type="match status" value="1"/>
</dbReference>